<name>A0A699ZI22_HAELA</name>
<evidence type="ECO:0000256" key="1">
    <source>
        <dbReference type="SAM" id="SignalP"/>
    </source>
</evidence>
<protein>
    <submittedName>
        <fullName evidence="2">Uncharacterized protein</fullName>
    </submittedName>
</protein>
<feature type="non-terminal residue" evidence="2">
    <location>
        <position position="1"/>
    </location>
</feature>
<dbReference type="AlphaFoldDB" id="A0A699ZI22"/>
<accession>A0A699ZI22</accession>
<feature type="non-terminal residue" evidence="2">
    <location>
        <position position="326"/>
    </location>
</feature>
<feature type="chain" id="PRO_5025474366" evidence="1">
    <location>
        <begin position="25"/>
        <end position="326"/>
    </location>
</feature>
<dbReference type="EMBL" id="BLLF01001863">
    <property type="protein sequence ID" value="GFH21605.1"/>
    <property type="molecule type" value="Genomic_DNA"/>
</dbReference>
<keyword evidence="1" id="KW-0732">Signal</keyword>
<evidence type="ECO:0000313" key="2">
    <source>
        <dbReference type="EMBL" id="GFH21605.1"/>
    </source>
</evidence>
<reference evidence="2 3" key="1">
    <citation type="submission" date="2020-02" db="EMBL/GenBank/DDBJ databases">
        <title>Draft genome sequence of Haematococcus lacustris strain NIES-144.</title>
        <authorList>
            <person name="Morimoto D."/>
            <person name="Nakagawa S."/>
            <person name="Yoshida T."/>
            <person name="Sawayama S."/>
        </authorList>
    </citation>
    <scope>NUCLEOTIDE SEQUENCE [LARGE SCALE GENOMIC DNA]</scope>
    <source>
        <strain evidence="2 3">NIES-144</strain>
    </source>
</reference>
<gene>
    <name evidence="2" type="ORF">HaLaN_18946</name>
</gene>
<proteinExistence type="predicted"/>
<organism evidence="2 3">
    <name type="scientific">Haematococcus lacustris</name>
    <name type="common">Green alga</name>
    <name type="synonym">Haematococcus pluvialis</name>
    <dbReference type="NCBI Taxonomy" id="44745"/>
    <lineage>
        <taxon>Eukaryota</taxon>
        <taxon>Viridiplantae</taxon>
        <taxon>Chlorophyta</taxon>
        <taxon>core chlorophytes</taxon>
        <taxon>Chlorophyceae</taxon>
        <taxon>CS clade</taxon>
        <taxon>Chlamydomonadales</taxon>
        <taxon>Haematococcaceae</taxon>
        <taxon>Haematococcus</taxon>
    </lineage>
</organism>
<sequence>MLTIVTICAVFLCLQGTLLTAALSAKKELALADSDVPSTGSIWSLHVATGRHHTAPDAIALLEITGGEISSSGAFAVTRCADIPQGSPTSTLCGQLLEDASSIALQHLSYSKQQAQILVATAISQRAVLATLRREDSLRQERSAVGSEQATGSAWSALGLKAAEHVVEVCAHHISDVWANATEAAATHSSITSCTFLVHGRLLASSMQVRQKSGMVQLFCVLSLALAIIRCLQACEWTGSESSAVCVWSLLTPSAGSSSFPFPIPSTPLVDAVVEAARKATATTGSELPLTSLAGKAQEYLTKHTARQPWHAALYASPSSHQQGTR</sequence>
<feature type="signal peptide" evidence="1">
    <location>
        <begin position="1"/>
        <end position="24"/>
    </location>
</feature>
<comment type="caution">
    <text evidence="2">The sequence shown here is derived from an EMBL/GenBank/DDBJ whole genome shotgun (WGS) entry which is preliminary data.</text>
</comment>
<keyword evidence="3" id="KW-1185">Reference proteome</keyword>
<dbReference type="Proteomes" id="UP000485058">
    <property type="component" value="Unassembled WGS sequence"/>
</dbReference>
<evidence type="ECO:0000313" key="3">
    <source>
        <dbReference type="Proteomes" id="UP000485058"/>
    </source>
</evidence>